<organism evidence="1 2">
    <name type="scientific">Saliniramus fredricksonii</name>
    <dbReference type="NCBI Taxonomy" id="1653334"/>
    <lineage>
        <taxon>Bacteria</taxon>
        <taxon>Pseudomonadati</taxon>
        <taxon>Pseudomonadota</taxon>
        <taxon>Alphaproteobacteria</taxon>
        <taxon>Hyphomicrobiales</taxon>
        <taxon>Salinarimonadaceae</taxon>
        <taxon>Saliniramus</taxon>
    </lineage>
</organism>
<proteinExistence type="predicted"/>
<sequence>MRRAPSDENIAIEPIDHCRHRNAAAMPDQIDRSRPVQLRMGRMKPMAYLVRSVIRREMLGDVTQIRENKRMAWRLGMTTLPAGESGYRHSGNGSDVLVRQTAILHKRFDQNLINIHPHPPFATPVTTAFGASGRGPFGAGTVASRRAPAVQTRTMVAMPARWLSKSVVAVA</sequence>
<evidence type="ECO:0000313" key="2">
    <source>
        <dbReference type="Proteomes" id="UP000182800"/>
    </source>
</evidence>
<evidence type="ECO:0000313" key="1">
    <source>
        <dbReference type="EMBL" id="SCC79195.1"/>
    </source>
</evidence>
<dbReference type="EMBL" id="FMBM01000001">
    <property type="protein sequence ID" value="SCC79195.1"/>
    <property type="molecule type" value="Genomic_DNA"/>
</dbReference>
<reference evidence="1 2" key="1">
    <citation type="submission" date="2016-08" db="EMBL/GenBank/DDBJ databases">
        <authorList>
            <person name="Varghese N."/>
            <person name="Submissions Spin"/>
        </authorList>
    </citation>
    <scope>NUCLEOTIDE SEQUENCE [LARGE SCALE GENOMIC DNA]</scope>
    <source>
        <strain evidence="1 2">HL-109</strain>
    </source>
</reference>
<comment type="caution">
    <text evidence="1">The sequence shown here is derived from an EMBL/GenBank/DDBJ whole genome shotgun (WGS) entry which is preliminary data.</text>
</comment>
<gene>
    <name evidence="1" type="ORF">GA0071312_0735</name>
</gene>
<protein>
    <submittedName>
        <fullName evidence="1">Uncharacterized protein</fullName>
    </submittedName>
</protein>
<dbReference type="Proteomes" id="UP000182800">
    <property type="component" value="Unassembled WGS sequence"/>
</dbReference>
<name>A0ABY0K909_9HYPH</name>
<accession>A0ABY0K909</accession>
<keyword evidence="2" id="KW-1185">Reference proteome</keyword>